<reference evidence="5 6" key="1">
    <citation type="submission" date="2010-12" db="EMBL/GenBank/DDBJ databases">
        <title>Complete sequence of Ethanoligenens harbinense YUAN-3.</title>
        <authorList>
            <person name="Lucas S."/>
            <person name="Copeland A."/>
            <person name="Lapidus A."/>
            <person name="Cheng J.-F."/>
            <person name="Bruce D."/>
            <person name="Goodwin L."/>
            <person name="Pitluck S."/>
            <person name="Chertkov O."/>
            <person name="Misra M."/>
            <person name="Detter J.C."/>
            <person name="Han C."/>
            <person name="Tapia R."/>
            <person name="Land M."/>
            <person name="Hauser L."/>
            <person name="Jeffries C."/>
            <person name="Kyrpides N."/>
            <person name="Ivanova N."/>
            <person name="Mikhailova N."/>
            <person name="Wang A."/>
            <person name="Mouttaki H."/>
            <person name="He Z."/>
            <person name="Zhou J."/>
            <person name="Hemme C.L."/>
            <person name="Woyke T."/>
        </authorList>
    </citation>
    <scope>NUCLEOTIDE SEQUENCE [LARGE SCALE GENOMIC DNA]</scope>
    <source>
        <strain evidence="6">DSM 18485 / JCM 12961 / CGMCC 1.5033 / YUAN-3</strain>
    </source>
</reference>
<keyword evidence="2 5" id="KW-0378">Hydrolase</keyword>
<dbReference type="eggNOG" id="COG2723">
    <property type="taxonomic scope" value="Bacteria"/>
</dbReference>
<dbReference type="GO" id="GO:0008422">
    <property type="term" value="F:beta-glucosidase activity"/>
    <property type="evidence" value="ECO:0007669"/>
    <property type="project" value="TreeGrafter"/>
</dbReference>
<dbReference type="AlphaFoldDB" id="E6U7G7"/>
<protein>
    <submittedName>
        <fullName evidence="5">Glycoside hydrolase family 1</fullName>
    </submittedName>
</protein>
<keyword evidence="3" id="KW-0326">Glycosidase</keyword>
<evidence type="ECO:0000256" key="4">
    <source>
        <dbReference type="RuleBase" id="RU003690"/>
    </source>
</evidence>
<dbReference type="PRINTS" id="PR00131">
    <property type="entry name" value="GLHYDRLASE1"/>
</dbReference>
<dbReference type="EMBL" id="CP002400">
    <property type="protein sequence ID" value="ADU26990.1"/>
    <property type="molecule type" value="Genomic_DNA"/>
</dbReference>
<dbReference type="Gene3D" id="3.20.20.80">
    <property type="entry name" value="Glycosidases"/>
    <property type="match status" value="1"/>
</dbReference>
<name>E6U7G7_ETHHY</name>
<dbReference type="KEGG" id="eha:Ethha_1453"/>
<dbReference type="Pfam" id="PF00232">
    <property type="entry name" value="Glyco_hydro_1"/>
    <property type="match status" value="1"/>
</dbReference>
<dbReference type="SUPFAM" id="SSF51445">
    <property type="entry name" value="(Trans)glycosidases"/>
    <property type="match status" value="1"/>
</dbReference>
<evidence type="ECO:0000256" key="2">
    <source>
        <dbReference type="ARBA" id="ARBA00022801"/>
    </source>
</evidence>
<dbReference type="HOGENOM" id="CLU_001859_1_3_9"/>
<dbReference type="RefSeq" id="WP_013485345.1">
    <property type="nucleotide sequence ID" value="NC_014828.1"/>
</dbReference>
<evidence type="ECO:0000256" key="3">
    <source>
        <dbReference type="ARBA" id="ARBA00023295"/>
    </source>
</evidence>
<accession>E6U7G7</accession>
<comment type="similarity">
    <text evidence="1 4">Belongs to the glycosyl hydrolase 1 family.</text>
</comment>
<evidence type="ECO:0000313" key="5">
    <source>
        <dbReference type="EMBL" id="ADU26990.1"/>
    </source>
</evidence>
<evidence type="ECO:0000256" key="1">
    <source>
        <dbReference type="ARBA" id="ARBA00010838"/>
    </source>
</evidence>
<proteinExistence type="inferred from homology"/>
<dbReference type="Proteomes" id="UP000001551">
    <property type="component" value="Chromosome"/>
</dbReference>
<dbReference type="InterPro" id="IPR017853">
    <property type="entry name" value="GH"/>
</dbReference>
<evidence type="ECO:0000313" key="6">
    <source>
        <dbReference type="Proteomes" id="UP000001551"/>
    </source>
</evidence>
<gene>
    <name evidence="5" type="ordered locus">Ethha_1453</name>
</gene>
<dbReference type="InterPro" id="IPR001360">
    <property type="entry name" value="Glyco_hydro_1"/>
</dbReference>
<dbReference type="GO" id="GO:0005975">
    <property type="term" value="P:carbohydrate metabolic process"/>
    <property type="evidence" value="ECO:0007669"/>
    <property type="project" value="InterPro"/>
</dbReference>
<organism evidence="5 6">
    <name type="scientific">Ethanoligenens harbinense (strain DSM 18485 / JCM 12961 / CGMCC 1.5033 / YUAN-3)</name>
    <dbReference type="NCBI Taxonomy" id="663278"/>
    <lineage>
        <taxon>Bacteria</taxon>
        <taxon>Bacillati</taxon>
        <taxon>Bacillota</taxon>
        <taxon>Clostridia</taxon>
        <taxon>Eubacteriales</taxon>
        <taxon>Oscillospiraceae</taxon>
        <taxon>Ethanoligenens</taxon>
    </lineage>
</organism>
<keyword evidence="6" id="KW-1185">Reference proteome</keyword>
<sequence length="430" mass="50299">MRPFQFPKDFLFGSATAGVQVEGGDRNNNWYVWAQQGHIKDGSDILRAGDHWNRYREDIALLSQMHHKVYRMGIEWSRIEPEKGRFDEQAVAHYRDVLSRLIQNHICPLVTLHHFTYPIWLDKEGGFASKQIVSHFKRYTAFVVERLGDLVSEYITINEPNVFLLNSYVAGMWPPGKKDIPLAYQIFVNMSLCHFAAYELIHKIRRQRGFPGKTMVGVANHLRVFDPLRKGRTPDSFIAEKEQFFFQDAFADYMTTGTLPFPARLFVPQGHEGHYADFIGINYYSRNIVNAVDLKTFVQPDRPVNDLGWEIYPDGLRILCETFYERYHLPIWITENGVCDNNDVLRVRFIAEHLRAVKKAIDKGVPVERYYHWSLMDNFEWLEGESARFGLVYVDYETQRRIIKKSGRFYARICEDGGCTEELIREYNLA</sequence>
<dbReference type="PANTHER" id="PTHR10353">
    <property type="entry name" value="GLYCOSYL HYDROLASE"/>
    <property type="match status" value="1"/>
</dbReference>
<dbReference type="STRING" id="663278.Ethha_1453"/>
<dbReference type="PANTHER" id="PTHR10353:SF209">
    <property type="entry name" value="GALACTOLIPID GALACTOSYLTRANSFERASE SFR2, CHLOROPLASTIC"/>
    <property type="match status" value="1"/>
</dbReference>